<feature type="region of interest" description="Disordered" evidence="1">
    <location>
        <begin position="517"/>
        <end position="544"/>
    </location>
</feature>
<feature type="chain" id="PRO_5037917478" evidence="2">
    <location>
        <begin position="21"/>
        <end position="1208"/>
    </location>
</feature>
<dbReference type="Proteomes" id="UP000887540">
    <property type="component" value="Unplaced"/>
</dbReference>
<name>A0A914DFE6_9BILA</name>
<evidence type="ECO:0000313" key="4">
    <source>
        <dbReference type="WBParaSite" id="ACRNAN_scaffold2453.g14515.t1"/>
    </source>
</evidence>
<feature type="compositionally biased region" description="Low complexity" evidence="1">
    <location>
        <begin position="517"/>
        <end position="529"/>
    </location>
</feature>
<proteinExistence type="predicted"/>
<feature type="signal peptide" evidence="2">
    <location>
        <begin position="1"/>
        <end position="20"/>
    </location>
</feature>
<sequence>MATLLYRVFIFITFSCLSYQQSTTDAVSTTTTASSCSCYPQNEFFLNKTSYRSLDLYVTPNYMSCSKTRCLNCTYKVRTQFFFKEDAIQINYENQFFECDAQLLLTNCKNQRNMLEWMIDGDSDIDQFFSQEPELCISFTSKSYHGYCNFVESCNFHLSFRYVQRNSEITFHHLAIKHYTLQPTDPYSILNLNDVTEDYIGFSINTTGYNPLELWSAGVINDTDMKTFIYDATDMTNYAFTLLPWKKFDSYRSQTNSLTIAVPPLGGTRTYQFLWRIPTLHPANCNDTKNFDFLFPRNATFSKTIVASNFGSCLYSVLLDEASYFLPILHILQVNYVGNDAVQVKTPIGFNPNPILEFTLFEFTQDTAPYLADTYVYGNMINFVIPPLGQLSITFTGLSYSDRTNVDRTFDDRGVGVIQSPAYPIAFEEQDTTQLIRCNKGLASYTINIVAADISRTGYLKIFGDSRLVQDYQKGRVNETISLNATQVLIVFYAGPSGTRTNGLLINYEGRFISQSGTPATGGSTGTPTENPAGGSTGKTAIPTMKPTGSNGALSGFYGTLWTLGISLLLTYLKPMNNLNLSMLTCLLILIQCQYANGQTSSAATTATTTNPITSSPSPNCLCYSPNKFYLNSSDAFSKLSLYPTSIFGTGNNYVKSKQHKNKILPESRSGKYNGQENKNVFAKLKPNKNKHLPESRPKKTFLNQYKSQEKIKSNLIDHLDGEPQCSPCVSCNYSVHIDYYKPGDMIYLDFQVFNDNCTAYVSLTNCKNEISLLDHLQKWEFIGGNGGGSLRGLQFYTQETDLCLDVVTNSSSGMCDYSELNSGCYWELDMHYDVLGGFESEIGVMNFTLDNTTSVSTIDFDDIQYDQVGFSVTASTGTLELWSKSVWNESDVFILVYNAQNLTNYNTTLLSDKEEIKYQTLSTKQGFYAMQKPQDGYLGGTFHMLFRIPEVHAANCNTTNNFNFALPVNTSFSTSIASVNNGSCMYTILLPRETDEFYSGALPILHISEINYTGNLSVKVSSEFGFVKTNLLPDSTKRIDLFQVSQDSSTYWNDFMIYGNLINFVIPPGGSLNLVYDSKDLHQTNLNEDIVFADRKLGVIQSINYPFREYYTNQALAQHISCSKGVARFNMTINYADISPRGYLRIFGDDKVVKEYHTDCAGSNVIQNDVVSFDAKDVVIVFNLPKIGVPSKGLLINYEGNYIGMSF</sequence>
<dbReference type="WBParaSite" id="ACRNAN_scaffold2453.g14515.t1">
    <property type="protein sequence ID" value="ACRNAN_scaffold2453.g14515.t1"/>
    <property type="gene ID" value="ACRNAN_scaffold2453.g14515"/>
</dbReference>
<keyword evidence="2" id="KW-0732">Signal</keyword>
<protein>
    <submittedName>
        <fullName evidence="4">CUB domain-containing protein</fullName>
    </submittedName>
</protein>
<evidence type="ECO:0000256" key="1">
    <source>
        <dbReference type="SAM" id="MobiDB-lite"/>
    </source>
</evidence>
<reference evidence="4" key="1">
    <citation type="submission" date="2022-11" db="UniProtKB">
        <authorList>
            <consortium name="WormBaseParasite"/>
        </authorList>
    </citation>
    <scope>IDENTIFICATION</scope>
</reference>
<evidence type="ECO:0000313" key="3">
    <source>
        <dbReference type="Proteomes" id="UP000887540"/>
    </source>
</evidence>
<evidence type="ECO:0000256" key="2">
    <source>
        <dbReference type="SAM" id="SignalP"/>
    </source>
</evidence>
<organism evidence="3 4">
    <name type="scientific">Acrobeloides nanus</name>
    <dbReference type="NCBI Taxonomy" id="290746"/>
    <lineage>
        <taxon>Eukaryota</taxon>
        <taxon>Metazoa</taxon>
        <taxon>Ecdysozoa</taxon>
        <taxon>Nematoda</taxon>
        <taxon>Chromadorea</taxon>
        <taxon>Rhabditida</taxon>
        <taxon>Tylenchina</taxon>
        <taxon>Cephalobomorpha</taxon>
        <taxon>Cephaloboidea</taxon>
        <taxon>Cephalobidae</taxon>
        <taxon>Acrobeloides</taxon>
    </lineage>
</organism>
<dbReference type="PROSITE" id="PS50231">
    <property type="entry name" value="RICIN_B_LECTIN"/>
    <property type="match status" value="1"/>
</dbReference>
<dbReference type="AlphaFoldDB" id="A0A914DFE6"/>
<keyword evidence="3" id="KW-1185">Reference proteome</keyword>
<accession>A0A914DFE6</accession>